<accession>A0A6J1D2W1</accession>
<dbReference type="Pfam" id="PF01464">
    <property type="entry name" value="SLT"/>
    <property type="match status" value="1"/>
</dbReference>
<gene>
    <name evidence="3" type="primary">LOC111016834</name>
</gene>
<evidence type="ECO:0000313" key="3">
    <source>
        <dbReference type="RefSeq" id="XP_022148059.1"/>
    </source>
</evidence>
<dbReference type="PANTHER" id="PTHR37179">
    <property type="entry name" value="TRANSGLYCOSYLASE"/>
    <property type="match status" value="1"/>
</dbReference>
<sequence>MILPPKLQFPRLRLSAGSSVNILTRSRMAVGFKYWDDCVDPQDMEAMWSCPQVCAEWLDAGESKEQKVHLSRDPDGQPYLTQTEMKAVADIIVQRHFDSNIDSEMICAIAELESDRQLLATRYDKKTKETTLGIMQLTLKTAEWLISELGYQSYVLEGNPDVLKKPFVSVYFGAAYLKWLSNFEQKERNEEFVVRAYRGGTKKATHKTTLQHWKRYQSVKESLPSRKHINEGIVMSEASSSTTSPPPASGNTEGAAIIYTFWDSRATPEDMEEMWNNPDVLKEWTKSGEKKGNVRFSHDAKKRPYLSRVELKAVAEIILSKHFSTKGVQPTVLCALAEIVSMRFINGAGGRPGIMGIDYSTAFWIYMELSHRAYRLDSADDLTKPFVSMYFGAAYFVWLSEYEGRERTRQFVFQAYISGPQNVDLQEPGPLWLKFEEALSSYEDTKIGTQGSCSVM</sequence>
<keyword evidence="2" id="KW-1185">Reference proteome</keyword>
<dbReference type="GeneID" id="111016834"/>
<protein>
    <submittedName>
        <fullName evidence="3">Uncharacterized protein LOC111016834 isoform X1</fullName>
    </submittedName>
</protein>
<dbReference type="SUPFAM" id="SSF53955">
    <property type="entry name" value="Lysozyme-like"/>
    <property type="match status" value="2"/>
</dbReference>
<dbReference type="PANTHER" id="PTHR37179:SF1">
    <property type="entry name" value="TRANSGLYCOSYLASE"/>
    <property type="match status" value="1"/>
</dbReference>
<dbReference type="InterPro" id="IPR008258">
    <property type="entry name" value="Transglycosylase_SLT_dom_1"/>
</dbReference>
<evidence type="ECO:0000313" key="2">
    <source>
        <dbReference type="Proteomes" id="UP000504603"/>
    </source>
</evidence>
<dbReference type="OrthoDB" id="550520at2759"/>
<organism evidence="2 3">
    <name type="scientific">Momordica charantia</name>
    <name type="common">Bitter gourd</name>
    <name type="synonym">Balsam pear</name>
    <dbReference type="NCBI Taxonomy" id="3673"/>
    <lineage>
        <taxon>Eukaryota</taxon>
        <taxon>Viridiplantae</taxon>
        <taxon>Streptophyta</taxon>
        <taxon>Embryophyta</taxon>
        <taxon>Tracheophyta</taxon>
        <taxon>Spermatophyta</taxon>
        <taxon>Magnoliopsida</taxon>
        <taxon>eudicotyledons</taxon>
        <taxon>Gunneridae</taxon>
        <taxon>Pentapetalae</taxon>
        <taxon>rosids</taxon>
        <taxon>fabids</taxon>
        <taxon>Cucurbitales</taxon>
        <taxon>Cucurbitaceae</taxon>
        <taxon>Momordiceae</taxon>
        <taxon>Momordica</taxon>
    </lineage>
</organism>
<dbReference type="Proteomes" id="UP000504603">
    <property type="component" value="Unplaced"/>
</dbReference>
<dbReference type="RefSeq" id="XP_022148059.1">
    <property type="nucleotide sequence ID" value="XM_022292367.1"/>
</dbReference>
<dbReference type="AlphaFoldDB" id="A0A6J1D2W1"/>
<dbReference type="KEGG" id="mcha:111016834"/>
<name>A0A6J1D2W1_MOMCH</name>
<dbReference type="Gene3D" id="1.10.530.10">
    <property type="match status" value="2"/>
</dbReference>
<evidence type="ECO:0000259" key="1">
    <source>
        <dbReference type="Pfam" id="PF01464"/>
    </source>
</evidence>
<reference evidence="3" key="1">
    <citation type="submission" date="2025-08" db="UniProtKB">
        <authorList>
            <consortium name="RefSeq"/>
        </authorList>
    </citation>
    <scope>IDENTIFICATION</scope>
    <source>
        <strain evidence="3">OHB3-1</strain>
    </source>
</reference>
<feature type="domain" description="Transglycosylase SLT" evidence="1">
    <location>
        <begin position="98"/>
        <end position="214"/>
    </location>
</feature>
<proteinExistence type="predicted"/>
<dbReference type="InterPro" id="IPR023346">
    <property type="entry name" value="Lysozyme-like_dom_sf"/>
</dbReference>